<keyword evidence="7" id="KW-1185">Reference proteome</keyword>
<dbReference type="EMBL" id="CP046051">
    <property type="protein sequence ID" value="QKN23718.1"/>
    <property type="molecule type" value="Genomic_DNA"/>
</dbReference>
<keyword evidence="4" id="KW-0378">Hydrolase</keyword>
<protein>
    <submittedName>
        <fullName evidence="4">Family 10 glycosylhydrolase</fullName>
    </submittedName>
</protein>
<accession>A0A859DPG2</accession>
<reference evidence="5" key="2">
    <citation type="journal article" date="2021" name="Appl. Environ. Microbiol.">
        <title>Adaptability of a Caproate-Producing Bacterium Contributes to Its Dominance in an Anaerobic Fermentation System.</title>
        <authorList>
            <person name="Wang H."/>
            <person name="Gu Y."/>
            <person name="Zhou W."/>
            <person name="Zhao D."/>
            <person name="Qiao Z."/>
            <person name="Zheng J."/>
            <person name="Gao J."/>
            <person name="Chen X."/>
            <person name="Ren C."/>
            <person name="Xu Y."/>
        </authorList>
    </citation>
    <scope>NUCLEOTIDE SEQUENCE</scope>
    <source>
        <strain evidence="5">JNU-WLY1368</strain>
    </source>
</reference>
<dbReference type="Proteomes" id="UP000509623">
    <property type="component" value="Chromosome"/>
</dbReference>
<feature type="compositionally biased region" description="Low complexity" evidence="2">
    <location>
        <begin position="73"/>
        <end position="93"/>
    </location>
</feature>
<dbReference type="PANTHER" id="PTHR43405:SF1">
    <property type="entry name" value="GLYCOSYL HYDROLASE DIGH"/>
    <property type="match status" value="1"/>
</dbReference>
<dbReference type="InterPro" id="IPR052177">
    <property type="entry name" value="Divisome_Glycosyl_Hydrolase"/>
</dbReference>
<feature type="domain" description="Glycosyl hydrolase-like 10" evidence="3">
    <location>
        <begin position="108"/>
        <end position="412"/>
    </location>
</feature>
<evidence type="ECO:0000313" key="6">
    <source>
        <dbReference type="Proteomes" id="UP000501316"/>
    </source>
</evidence>
<dbReference type="InterPro" id="IPR003790">
    <property type="entry name" value="GHL10"/>
</dbReference>
<gene>
    <name evidence="4" type="ORF">GJQ69_04035</name>
    <name evidence="5" type="ORF">GKP14_00545</name>
</gene>
<reference evidence="5" key="3">
    <citation type="journal article" date="2022" name="Int. J. Syst. Evol. Microbiol.">
        <title>Caproicibacterium lactatifermentans sp. nov., isolated from pit clay used for the production of Chinese strong aroma-type liquor.</title>
        <authorList>
            <person name="Wang H."/>
            <person name="Gu Y."/>
            <person name="Zhao D."/>
            <person name="Qiao Z."/>
            <person name="Zheng J."/>
            <person name="Gao J."/>
            <person name="Ren C."/>
            <person name="Xu Y."/>
        </authorList>
    </citation>
    <scope>NUCLEOTIDE SEQUENCE</scope>
    <source>
        <strain evidence="5">JNU-WLY1368</strain>
    </source>
</reference>
<evidence type="ECO:0000313" key="4">
    <source>
        <dbReference type="EMBL" id="QKN23718.1"/>
    </source>
</evidence>
<name>A0A859DPG2_9FIRM</name>
<dbReference type="EMBL" id="CP046161">
    <property type="protein sequence ID" value="QKO29646.1"/>
    <property type="molecule type" value="Genomic_DNA"/>
</dbReference>
<dbReference type="Pfam" id="PF02638">
    <property type="entry name" value="GHL10"/>
    <property type="match status" value="1"/>
</dbReference>
<organism evidence="4 6">
    <name type="scientific">Caproicibacterium lactatifermentans</name>
    <dbReference type="NCBI Taxonomy" id="2666138"/>
    <lineage>
        <taxon>Bacteria</taxon>
        <taxon>Bacillati</taxon>
        <taxon>Bacillota</taxon>
        <taxon>Clostridia</taxon>
        <taxon>Eubacteriales</taxon>
        <taxon>Oscillospiraceae</taxon>
        <taxon>Caproicibacterium</taxon>
    </lineage>
</organism>
<dbReference type="InterPro" id="IPR017853">
    <property type="entry name" value="GH"/>
</dbReference>
<dbReference type="AlphaFoldDB" id="A0A859DPG2"/>
<dbReference type="GO" id="GO:0016787">
    <property type="term" value="F:hydrolase activity"/>
    <property type="evidence" value="ECO:0007669"/>
    <property type="project" value="UniProtKB-KW"/>
</dbReference>
<proteinExistence type="predicted"/>
<dbReference type="Proteomes" id="UP000501316">
    <property type="component" value="Chromosome"/>
</dbReference>
<evidence type="ECO:0000313" key="5">
    <source>
        <dbReference type="EMBL" id="QKO29646.1"/>
    </source>
</evidence>
<reference evidence="6 7" key="1">
    <citation type="submission" date="2019-11" db="EMBL/GenBank/DDBJ databases">
        <authorList>
            <person name="Ren C."/>
            <person name="Wang H."/>
            <person name="Xu Y."/>
        </authorList>
    </citation>
    <scope>NUCLEOTIDE SEQUENCE [LARGE SCALE GENOMIC DNA]</scope>
    <source>
        <strain evidence="7">JNU-WLY1368</strain>
        <strain evidence="4 6">LBM 19010</strain>
    </source>
</reference>
<evidence type="ECO:0000256" key="2">
    <source>
        <dbReference type="SAM" id="MobiDB-lite"/>
    </source>
</evidence>
<dbReference type="KEGG" id="clf:GJQ69_04035"/>
<evidence type="ECO:0000256" key="1">
    <source>
        <dbReference type="ARBA" id="ARBA00022729"/>
    </source>
</evidence>
<feature type="region of interest" description="Disordered" evidence="2">
    <location>
        <begin position="70"/>
        <end position="93"/>
    </location>
</feature>
<dbReference type="PANTHER" id="PTHR43405">
    <property type="entry name" value="GLYCOSYL HYDROLASE DIGH"/>
    <property type="match status" value="1"/>
</dbReference>
<dbReference type="Gene3D" id="3.20.20.80">
    <property type="entry name" value="Glycosidases"/>
    <property type="match status" value="1"/>
</dbReference>
<sequence>MLFRSIPFIYWKEKGQPNKGMGRAARKKDTGDGKMVISLFHRHRQGLAVLMLAAAVLVTMAVKRADISSAGKSSPVSSTAESAPPASSASGAAASGKTAAAAATGGQEMRAVWVPYYTLDMSGQQQKGKDVFLKHYTEIVQNAKARGMNALVVHVRAFSDAMYPSKLYPWSHLTGCTQGTAPGYDPLKEMVRITHGAGLQFHAWINPLRVQLGAAPSILAEGNPWNRFSKDSAKAGWAASCKSGKYLDPGWEGVRQYIADGAAEVAANYDVDGIQFDDYFYPEDSDDSFDAASYRAYCAGKKAGEVLSRQDWRCANINDLISRTYRAIKKSRPQAVFGVSPQGNLENDRKIGADAAAWCQAEGYVDYVCPQVYYNYNNPILPYEKAVHSWRSLVTAKGVKLYFGLGMYKADTSADSGSWSGSTDIIARQIKTARAQHCDGFMLFAYDDMMAPGRQQEVQNVMKMFS</sequence>
<evidence type="ECO:0000259" key="3">
    <source>
        <dbReference type="Pfam" id="PF02638"/>
    </source>
</evidence>
<keyword evidence="1" id="KW-0732">Signal</keyword>
<dbReference type="SUPFAM" id="SSF51445">
    <property type="entry name" value="(Trans)glycosidases"/>
    <property type="match status" value="1"/>
</dbReference>
<evidence type="ECO:0000313" key="7">
    <source>
        <dbReference type="Proteomes" id="UP000509623"/>
    </source>
</evidence>